<evidence type="ECO:0000256" key="2">
    <source>
        <dbReference type="ARBA" id="ARBA00022676"/>
    </source>
</evidence>
<proteinExistence type="inferred from homology"/>
<dbReference type="GO" id="GO:0006487">
    <property type="term" value="P:protein N-linked glycosylation"/>
    <property type="evidence" value="ECO:0007669"/>
    <property type="project" value="TreeGrafter"/>
</dbReference>
<keyword evidence="5" id="KW-0812">Transmembrane</keyword>
<feature type="transmembrane region" description="Helical" evidence="5">
    <location>
        <begin position="25"/>
        <end position="42"/>
    </location>
</feature>
<keyword evidence="3" id="KW-0808">Transferase</keyword>
<dbReference type="PANTHER" id="PTHR31306:SF4">
    <property type="entry name" value="ALPHA-1,2-GALACTOSYLTRANSFERASE"/>
    <property type="match status" value="1"/>
</dbReference>
<dbReference type="EMBL" id="JABAYA010000031">
    <property type="protein sequence ID" value="KAF7728842.1"/>
    <property type="molecule type" value="Genomic_DNA"/>
</dbReference>
<feature type="region of interest" description="Disordered" evidence="4">
    <location>
        <begin position="1"/>
        <end position="20"/>
    </location>
</feature>
<organism evidence="6 7">
    <name type="scientific">Apophysomyces ossiformis</name>
    <dbReference type="NCBI Taxonomy" id="679940"/>
    <lineage>
        <taxon>Eukaryota</taxon>
        <taxon>Fungi</taxon>
        <taxon>Fungi incertae sedis</taxon>
        <taxon>Mucoromycota</taxon>
        <taxon>Mucoromycotina</taxon>
        <taxon>Mucoromycetes</taxon>
        <taxon>Mucorales</taxon>
        <taxon>Mucorineae</taxon>
        <taxon>Mucoraceae</taxon>
        <taxon>Apophysomyces</taxon>
    </lineage>
</organism>
<dbReference type="Gene3D" id="3.90.550.10">
    <property type="entry name" value="Spore Coat Polysaccharide Biosynthesis Protein SpsA, Chain A"/>
    <property type="match status" value="1"/>
</dbReference>
<dbReference type="InterPro" id="IPR029044">
    <property type="entry name" value="Nucleotide-diphossugar_trans"/>
</dbReference>
<protein>
    <recommendedName>
        <fullName evidence="8">Galactosyl transferase GMA12/MNN10 family-domain-containing protein</fullName>
    </recommendedName>
</protein>
<comment type="caution">
    <text evidence="6">The sequence shown here is derived from an EMBL/GenBank/DDBJ whole genome shotgun (WGS) entry which is preliminary data.</text>
</comment>
<dbReference type="Proteomes" id="UP000605846">
    <property type="component" value="Unassembled WGS sequence"/>
</dbReference>
<evidence type="ECO:0000256" key="5">
    <source>
        <dbReference type="SAM" id="Phobius"/>
    </source>
</evidence>
<evidence type="ECO:0000313" key="6">
    <source>
        <dbReference type="EMBL" id="KAF7728842.1"/>
    </source>
</evidence>
<sequence>MPADLPLYKPDSGTGSKRPRSNRRLLLGLALVGALLLFYLNVRVSSPQISITQETTIVSTDTTPTPNSQAKQPSKDIPPLVDTFLEDQDEDEGPLDINDTDEQNEAQSIANPGKEEIPVNTSKHYTYLVVIASPAQYMSRRRLIREKYFGMRDNLLPCMRYDTDVYYKFWIHGGPPASNTPARRQYEAEIMEWNDLVEMPPKTAFNQINVIQWADELSNKEGITYDYLIVQDIHSFVRVSTIKHELDSGIIGENTESSDTLSTEAPLHLVWGTFSGKPADQSAFIIGSTAAKLALKKQTEIQLKSSDALLTNMYNYYLQFNNRLEKAIESMPPEAADEVKEKVVPTFLAEDRDTHRFTQWENNVESVNDQHRIITHVYQDTEFAELAVWTSLEPVLVCHPRPQSLPPPMDPLDDDETVNSPATKQSTSKGSSTAIVTSSFIYDACMEPSGTKAAMNKRDYALRHGYSFVARSAEFAQEAIRKERKTVWGKIDVIEKVLPKYEWIFWLDMDAVIMNQDRSLESLFKDLRERYPGDKETFDREIHLIVARPNGDPMINAGVFLMRYSSWSMQFLRELQQTTAWYNKGPSYEQGAMWDLLNKPEHSKHTFLLDRDDHTFNTFPKRYRDGDFIVHFAPDKCPNDATLSGLRAADKIKQGEKVTAADLQ</sequence>
<evidence type="ECO:0000256" key="4">
    <source>
        <dbReference type="SAM" id="MobiDB-lite"/>
    </source>
</evidence>
<dbReference type="PANTHER" id="PTHR31306">
    <property type="entry name" value="ALPHA-1,6-MANNOSYLTRANSFERASE MNN11-RELATED"/>
    <property type="match status" value="1"/>
</dbReference>
<comment type="similarity">
    <text evidence="1">Belongs to the glycosyltransferase 34 family.</text>
</comment>
<keyword evidence="7" id="KW-1185">Reference proteome</keyword>
<name>A0A8H7BWV6_9FUNG</name>
<gene>
    <name evidence="6" type="ORF">EC973_005468</name>
</gene>
<dbReference type="OrthoDB" id="205108at2759"/>
<dbReference type="SUPFAM" id="SSF53448">
    <property type="entry name" value="Nucleotide-diphospho-sugar transferases"/>
    <property type="match status" value="1"/>
</dbReference>
<evidence type="ECO:0000256" key="1">
    <source>
        <dbReference type="ARBA" id="ARBA00005664"/>
    </source>
</evidence>
<keyword evidence="5" id="KW-1133">Transmembrane helix</keyword>
<dbReference type="InterPro" id="IPR008630">
    <property type="entry name" value="Glyco_trans_34"/>
</dbReference>
<dbReference type="AlphaFoldDB" id="A0A8H7BWV6"/>
<keyword evidence="5" id="KW-0472">Membrane</keyword>
<feature type="region of interest" description="Disordered" evidence="4">
    <location>
        <begin position="400"/>
        <end position="431"/>
    </location>
</feature>
<keyword evidence="2" id="KW-0328">Glycosyltransferase</keyword>
<dbReference type="Pfam" id="PF05637">
    <property type="entry name" value="Glyco_transf_34"/>
    <property type="match status" value="1"/>
</dbReference>
<evidence type="ECO:0000256" key="3">
    <source>
        <dbReference type="ARBA" id="ARBA00022679"/>
    </source>
</evidence>
<feature type="compositionally biased region" description="Polar residues" evidence="4">
    <location>
        <begin position="418"/>
        <end position="431"/>
    </location>
</feature>
<evidence type="ECO:0008006" key="8">
    <source>
        <dbReference type="Google" id="ProtNLM"/>
    </source>
</evidence>
<dbReference type="GO" id="GO:0000139">
    <property type="term" value="C:Golgi membrane"/>
    <property type="evidence" value="ECO:0007669"/>
    <property type="project" value="TreeGrafter"/>
</dbReference>
<accession>A0A8H7BWV6</accession>
<feature type="region of interest" description="Disordered" evidence="4">
    <location>
        <begin position="59"/>
        <end position="79"/>
    </location>
</feature>
<reference evidence="6" key="1">
    <citation type="submission" date="2020-01" db="EMBL/GenBank/DDBJ databases">
        <title>Genome Sequencing of Three Apophysomyces-Like Fungal Strains Confirms a Novel Fungal Genus in the Mucoromycota with divergent Burkholderia-like Endosymbiotic Bacteria.</title>
        <authorList>
            <person name="Stajich J.E."/>
            <person name="Macias A.M."/>
            <person name="Carter-House D."/>
            <person name="Lovett B."/>
            <person name="Kasson L.R."/>
            <person name="Berry K."/>
            <person name="Grigoriev I."/>
            <person name="Chang Y."/>
            <person name="Spatafora J."/>
            <person name="Kasson M.T."/>
        </authorList>
    </citation>
    <scope>NUCLEOTIDE SEQUENCE</scope>
    <source>
        <strain evidence="6">NRRL A-21654</strain>
    </source>
</reference>
<dbReference type="GO" id="GO:0016757">
    <property type="term" value="F:glycosyltransferase activity"/>
    <property type="evidence" value="ECO:0007669"/>
    <property type="project" value="UniProtKB-KW"/>
</dbReference>
<evidence type="ECO:0000313" key="7">
    <source>
        <dbReference type="Proteomes" id="UP000605846"/>
    </source>
</evidence>